<dbReference type="HOGENOM" id="CLU_018824_0_0_1"/>
<accession>A0A0D2AGQ6</accession>
<comment type="subcellular location">
    <subcellularLocation>
        <location evidence="1">Mitochondrion</location>
    </subcellularLocation>
</comment>
<dbReference type="RefSeq" id="XP_016259527.1">
    <property type="nucleotide sequence ID" value="XM_016410505.1"/>
</dbReference>
<keyword evidence="2" id="KW-0677">Repeat</keyword>
<evidence type="ECO:0000256" key="2">
    <source>
        <dbReference type="ARBA" id="ARBA00022737"/>
    </source>
</evidence>
<dbReference type="VEuPathDB" id="FungiDB:PV06_09095"/>
<evidence type="ECO:0000256" key="1">
    <source>
        <dbReference type="ARBA" id="ARBA00004173"/>
    </source>
</evidence>
<dbReference type="Proteomes" id="UP000053342">
    <property type="component" value="Unassembled WGS sequence"/>
</dbReference>
<feature type="region of interest" description="Disordered" evidence="5">
    <location>
        <begin position="77"/>
        <end position="100"/>
    </location>
</feature>
<dbReference type="AlphaFoldDB" id="A0A0D2AGQ6"/>
<gene>
    <name evidence="6" type="ORF">PV06_09095</name>
</gene>
<organism evidence="6 7">
    <name type="scientific">Exophiala oligosperma</name>
    <dbReference type="NCBI Taxonomy" id="215243"/>
    <lineage>
        <taxon>Eukaryota</taxon>
        <taxon>Fungi</taxon>
        <taxon>Dikarya</taxon>
        <taxon>Ascomycota</taxon>
        <taxon>Pezizomycotina</taxon>
        <taxon>Eurotiomycetes</taxon>
        <taxon>Chaetothyriomycetidae</taxon>
        <taxon>Chaetothyriales</taxon>
        <taxon>Herpotrichiellaceae</taxon>
        <taxon>Exophiala</taxon>
    </lineage>
</organism>
<evidence type="ECO:0000313" key="7">
    <source>
        <dbReference type="Proteomes" id="UP000053342"/>
    </source>
</evidence>
<feature type="compositionally biased region" description="Polar residues" evidence="5">
    <location>
        <begin position="709"/>
        <end position="718"/>
    </location>
</feature>
<keyword evidence="4" id="KW-0496">Mitochondrion</keyword>
<feature type="compositionally biased region" description="Basic and acidic residues" evidence="5">
    <location>
        <begin position="670"/>
        <end position="684"/>
    </location>
</feature>
<dbReference type="InterPro" id="IPR024319">
    <property type="entry name" value="ATPase_expression_mit"/>
</dbReference>
<feature type="region of interest" description="Disordered" evidence="5">
    <location>
        <begin position="661"/>
        <end position="684"/>
    </location>
</feature>
<feature type="region of interest" description="Disordered" evidence="5">
    <location>
        <begin position="699"/>
        <end position="741"/>
    </location>
</feature>
<dbReference type="PANTHER" id="PTHR47932:SF44">
    <property type="entry name" value="MIOREX COMPLEX COMPONENT 1"/>
    <property type="match status" value="1"/>
</dbReference>
<feature type="compositionally biased region" description="Low complexity" evidence="5">
    <location>
        <begin position="80"/>
        <end position="93"/>
    </location>
</feature>
<sequence>MQAPVPLPRLLNGALQPSASRIPHLSLHIFRRQLRQPVHHQPKWHPHLSPVHRRYQSSAVLGTSFFPLDSITSQEDYNDANAGTAGHATASASVPDVGSSTQSSVRHEVSMEELLEENNPERILLGLVTPSIGEGFVLNADDATFTKAICALDPDYFIVPFRDIHRYIKPTLEVGPRFRRVRSYEERISTFYHLLDTLVTMRKDRGHKLSLDVYRHLLRCAALGGNGTMARNILRKVMPDNDITPDVACYNYFMEALNWNLAYGRHERFHLRVVPNHTDLRARPSRPKGFQGHSVASPMNRNDDQSLRLEVLRTFNELVRQGLKGDEATFCNLIIAMGREGDISSVMSVLKSVWNIDLEALGRYDEEEVESPTFYEADSPLRPTERLLHAVVHTFSSNNQVNVASRLIDYISRNYNMPIPDSVWTQLLEWTTVLAVQLGGRRKRDGHTLGRVSQDGVQALWDAYHDEPYNVPVTIVDQMIKLKCSMRGKHLDLSLQELRICKRLLEEDRTIVSQLYDQMREQLTKNHEQIFADGVPSAEFLKLKREFLFASLKMDCHIQLIAVAVRIMLKQKHWNFTSHIADFRKVTWPLQLVPDLVREWSDFLPNIIPYYTPTGHVMISGQQHRHDALVSANSTQTTPVGRMRAALDTYSPARLRRAVDHAQRSLNSRAKSDTDKETTRKARVADYGDEKYTDWVLEEERESRGERLNNPSWGTLNNPGPDWRVDEWSPWRSSSGTEAKV</sequence>
<dbReference type="Pfam" id="PF12921">
    <property type="entry name" value="ATP13"/>
    <property type="match status" value="1"/>
</dbReference>
<evidence type="ECO:0000256" key="3">
    <source>
        <dbReference type="ARBA" id="ARBA00022946"/>
    </source>
</evidence>
<dbReference type="GeneID" id="27361169"/>
<evidence type="ECO:0008006" key="8">
    <source>
        <dbReference type="Google" id="ProtNLM"/>
    </source>
</evidence>
<feature type="compositionally biased region" description="Polar residues" evidence="5">
    <location>
        <begin position="731"/>
        <end position="741"/>
    </location>
</feature>
<keyword evidence="3" id="KW-0809">Transit peptide</keyword>
<dbReference type="Gene3D" id="1.25.40.10">
    <property type="entry name" value="Tetratricopeptide repeat domain"/>
    <property type="match status" value="1"/>
</dbReference>
<reference evidence="6 7" key="1">
    <citation type="submission" date="2015-01" db="EMBL/GenBank/DDBJ databases">
        <title>The Genome Sequence of Exophiala oligosperma CBS72588.</title>
        <authorList>
            <consortium name="The Broad Institute Genomics Platform"/>
            <person name="Cuomo C."/>
            <person name="de Hoog S."/>
            <person name="Gorbushina A."/>
            <person name="Stielow B."/>
            <person name="Teixiera M."/>
            <person name="Abouelleil A."/>
            <person name="Chapman S.B."/>
            <person name="Priest M."/>
            <person name="Young S.K."/>
            <person name="Wortman J."/>
            <person name="Nusbaum C."/>
            <person name="Birren B."/>
        </authorList>
    </citation>
    <scope>NUCLEOTIDE SEQUENCE [LARGE SCALE GENOMIC DNA]</scope>
    <source>
        <strain evidence="6 7">CBS 72588</strain>
    </source>
</reference>
<evidence type="ECO:0000256" key="5">
    <source>
        <dbReference type="SAM" id="MobiDB-lite"/>
    </source>
</evidence>
<dbReference type="OrthoDB" id="185373at2759"/>
<dbReference type="EMBL" id="KN847340">
    <property type="protein sequence ID" value="KIW39311.1"/>
    <property type="molecule type" value="Genomic_DNA"/>
</dbReference>
<dbReference type="Pfam" id="PF13812">
    <property type="entry name" value="PPR_3"/>
    <property type="match status" value="1"/>
</dbReference>
<dbReference type="InterPro" id="IPR011990">
    <property type="entry name" value="TPR-like_helical_dom_sf"/>
</dbReference>
<dbReference type="GO" id="GO:0005739">
    <property type="term" value="C:mitochondrion"/>
    <property type="evidence" value="ECO:0007669"/>
    <property type="project" value="UniProtKB-SubCell"/>
</dbReference>
<keyword evidence="7" id="KW-1185">Reference proteome</keyword>
<evidence type="ECO:0000313" key="6">
    <source>
        <dbReference type="EMBL" id="KIW39311.1"/>
    </source>
</evidence>
<name>A0A0D2AGQ6_9EURO</name>
<dbReference type="PANTHER" id="PTHR47932">
    <property type="entry name" value="ATPASE EXPRESSION PROTEIN 3"/>
    <property type="match status" value="1"/>
</dbReference>
<dbReference type="InterPro" id="IPR002885">
    <property type="entry name" value="PPR_rpt"/>
</dbReference>
<evidence type="ECO:0000256" key="4">
    <source>
        <dbReference type="ARBA" id="ARBA00023128"/>
    </source>
</evidence>
<protein>
    <recommendedName>
        <fullName evidence="8">ATPase expression protein 2, mitochondrial</fullName>
    </recommendedName>
</protein>
<proteinExistence type="predicted"/>
<dbReference type="STRING" id="215243.A0A0D2AGQ6"/>